<dbReference type="AlphaFoldDB" id="A0A543AYH4"/>
<dbReference type="GO" id="GO:0005524">
    <property type="term" value="F:ATP binding"/>
    <property type="evidence" value="ECO:0007669"/>
    <property type="project" value="UniProtKB-KW"/>
</dbReference>
<dbReference type="EMBL" id="VFOW01000001">
    <property type="protein sequence ID" value="TQL77623.1"/>
    <property type="molecule type" value="Genomic_DNA"/>
</dbReference>
<dbReference type="PANTHER" id="PTHR43335:SF2">
    <property type="entry name" value="ABC TRANSPORTER, ATP-BINDING PROTEIN"/>
    <property type="match status" value="1"/>
</dbReference>
<dbReference type="InParanoid" id="A0A543AYH4"/>
<evidence type="ECO:0000256" key="2">
    <source>
        <dbReference type="ARBA" id="ARBA00022448"/>
    </source>
</evidence>
<evidence type="ECO:0000256" key="4">
    <source>
        <dbReference type="ARBA" id="ARBA00022840"/>
    </source>
</evidence>
<dbReference type="InterPro" id="IPR017871">
    <property type="entry name" value="ABC_transporter-like_CS"/>
</dbReference>
<dbReference type="InterPro" id="IPR003439">
    <property type="entry name" value="ABC_transporter-like_ATP-bd"/>
</dbReference>
<keyword evidence="4" id="KW-0067">ATP-binding</keyword>
<evidence type="ECO:0000256" key="1">
    <source>
        <dbReference type="ARBA" id="ARBA00005417"/>
    </source>
</evidence>
<keyword evidence="2" id="KW-0813">Transport</keyword>
<dbReference type="SUPFAM" id="SSF52540">
    <property type="entry name" value="P-loop containing nucleoside triphosphate hydrolases"/>
    <property type="match status" value="1"/>
</dbReference>
<evidence type="ECO:0000259" key="5">
    <source>
        <dbReference type="PROSITE" id="PS50893"/>
    </source>
</evidence>
<dbReference type="InterPro" id="IPR027417">
    <property type="entry name" value="P-loop_NTPase"/>
</dbReference>
<dbReference type="SMART" id="SM00382">
    <property type="entry name" value="AAA"/>
    <property type="match status" value="1"/>
</dbReference>
<dbReference type="PANTHER" id="PTHR43335">
    <property type="entry name" value="ABC TRANSPORTER, ATP-BINDING PROTEIN"/>
    <property type="match status" value="1"/>
</dbReference>
<comment type="similarity">
    <text evidence="1">Belongs to the ABC transporter superfamily.</text>
</comment>
<name>A0A543AYH4_9ACTN</name>
<keyword evidence="3" id="KW-0547">Nucleotide-binding</keyword>
<dbReference type="RefSeq" id="WP_142040785.1">
    <property type="nucleotide sequence ID" value="NZ_JBHTGS010000001.1"/>
</dbReference>
<reference evidence="6 7" key="1">
    <citation type="submission" date="2019-06" db="EMBL/GenBank/DDBJ databases">
        <title>Sequencing the genomes of 1000 actinobacteria strains.</title>
        <authorList>
            <person name="Klenk H.-P."/>
        </authorList>
    </citation>
    <scope>NUCLEOTIDE SEQUENCE [LARGE SCALE GENOMIC DNA]</scope>
    <source>
        <strain evidence="6 7">DSM 45928</strain>
    </source>
</reference>
<organism evidence="6 7">
    <name type="scientific">Stackebrandtia endophytica</name>
    <dbReference type="NCBI Taxonomy" id="1496996"/>
    <lineage>
        <taxon>Bacteria</taxon>
        <taxon>Bacillati</taxon>
        <taxon>Actinomycetota</taxon>
        <taxon>Actinomycetes</taxon>
        <taxon>Glycomycetales</taxon>
        <taxon>Glycomycetaceae</taxon>
        <taxon>Stackebrandtia</taxon>
    </lineage>
</organism>
<dbReference type="InterPro" id="IPR003593">
    <property type="entry name" value="AAA+_ATPase"/>
</dbReference>
<dbReference type="Pfam" id="PF00005">
    <property type="entry name" value="ABC_tran"/>
    <property type="match status" value="1"/>
</dbReference>
<gene>
    <name evidence="6" type="ORF">FB566_3183</name>
</gene>
<sequence>MRTGLESVSVGYDRRPVLKNIDVSIPTGVVGLLGANGAGKTTLLRLLATQLSPHSGSVYLAGRRLTDRRAIRAARGEVGFLPQSWGYYRGFSVRDFVGYCAALRGLRSRAIPAEVDYAIASVDLSGSAGTLMRKLSGGQRQRAGIAATIVGRPPVVLLDEPTVGLDPEQRLEFRRLLVRLAEETGGTVLLSTHLVEDIAQIAAHVIVIDDGHVCFTGTTTELADLGEIDPRGDTPIESGYLVARGRRASVVTS</sequence>
<dbReference type="PROSITE" id="PS50893">
    <property type="entry name" value="ABC_TRANSPORTER_2"/>
    <property type="match status" value="1"/>
</dbReference>
<feature type="domain" description="ABC transporter" evidence="5">
    <location>
        <begin position="3"/>
        <end position="235"/>
    </location>
</feature>
<protein>
    <submittedName>
        <fullName evidence="6">ABC-type multidrug transport system ATPase subunit</fullName>
    </submittedName>
</protein>
<dbReference type="OrthoDB" id="9804819at2"/>
<evidence type="ECO:0000256" key="3">
    <source>
        <dbReference type="ARBA" id="ARBA00022741"/>
    </source>
</evidence>
<dbReference type="PROSITE" id="PS00211">
    <property type="entry name" value="ABC_TRANSPORTER_1"/>
    <property type="match status" value="1"/>
</dbReference>
<evidence type="ECO:0000313" key="6">
    <source>
        <dbReference type="EMBL" id="TQL77623.1"/>
    </source>
</evidence>
<accession>A0A543AYH4</accession>
<dbReference type="Proteomes" id="UP000317043">
    <property type="component" value="Unassembled WGS sequence"/>
</dbReference>
<dbReference type="GO" id="GO:0016887">
    <property type="term" value="F:ATP hydrolysis activity"/>
    <property type="evidence" value="ECO:0007669"/>
    <property type="project" value="InterPro"/>
</dbReference>
<comment type="caution">
    <text evidence="6">The sequence shown here is derived from an EMBL/GenBank/DDBJ whole genome shotgun (WGS) entry which is preliminary data.</text>
</comment>
<evidence type="ECO:0000313" key="7">
    <source>
        <dbReference type="Proteomes" id="UP000317043"/>
    </source>
</evidence>
<dbReference type="Gene3D" id="3.40.50.300">
    <property type="entry name" value="P-loop containing nucleotide triphosphate hydrolases"/>
    <property type="match status" value="1"/>
</dbReference>
<keyword evidence="7" id="KW-1185">Reference proteome</keyword>
<proteinExistence type="inferred from homology"/>